<protein>
    <submittedName>
        <fullName evidence="1">Uncharacterized protein</fullName>
    </submittedName>
</protein>
<evidence type="ECO:0000313" key="1">
    <source>
        <dbReference type="EMBL" id="KAK8565702.1"/>
    </source>
</evidence>
<dbReference type="Proteomes" id="UP001472677">
    <property type="component" value="Unassembled WGS sequence"/>
</dbReference>
<organism evidence="1 2">
    <name type="scientific">Hibiscus sabdariffa</name>
    <name type="common">roselle</name>
    <dbReference type="NCBI Taxonomy" id="183260"/>
    <lineage>
        <taxon>Eukaryota</taxon>
        <taxon>Viridiplantae</taxon>
        <taxon>Streptophyta</taxon>
        <taxon>Embryophyta</taxon>
        <taxon>Tracheophyta</taxon>
        <taxon>Spermatophyta</taxon>
        <taxon>Magnoliopsida</taxon>
        <taxon>eudicotyledons</taxon>
        <taxon>Gunneridae</taxon>
        <taxon>Pentapetalae</taxon>
        <taxon>rosids</taxon>
        <taxon>malvids</taxon>
        <taxon>Malvales</taxon>
        <taxon>Malvaceae</taxon>
        <taxon>Malvoideae</taxon>
        <taxon>Hibiscus</taxon>
    </lineage>
</organism>
<dbReference type="Pfam" id="PF05097">
    <property type="entry name" value="DUF688"/>
    <property type="match status" value="1"/>
</dbReference>
<dbReference type="PANTHER" id="PTHR34371:SF2">
    <property type="entry name" value="DUF688 FAMILY PROTEIN"/>
    <property type="match status" value="1"/>
</dbReference>
<reference evidence="1 2" key="1">
    <citation type="journal article" date="2024" name="G3 (Bethesda)">
        <title>Genome assembly of Hibiscus sabdariffa L. provides insights into metabolisms of medicinal natural products.</title>
        <authorList>
            <person name="Kim T."/>
        </authorList>
    </citation>
    <scope>NUCLEOTIDE SEQUENCE [LARGE SCALE GENOMIC DNA]</scope>
    <source>
        <strain evidence="1">TK-2024</strain>
        <tissue evidence="1">Old leaves</tissue>
    </source>
</reference>
<sequence length="236" mass="26230">MGSEAEEESSYIPKLRLLSVSHEQMQSPERSGTLTPPFYVSAASVPFRWEEEPGKPKPCTTFATFSSTPNEPAQKCLELPPRLLLDAKVTKLSSPTTVLEGPYMGRARFQSSSFRIASECYGGSGSPEMVQLGTMVLSKRGYKEKGFLGSWRKARPRREVSGNSYVFASSGDGDGSNSVKITRIRRIGSFPTLSHSKSHFWESIYEGLMQVVPWSRREKKDRLLSSNPLEAVDILP</sequence>
<dbReference type="InterPro" id="IPR007789">
    <property type="entry name" value="DUF688"/>
</dbReference>
<dbReference type="PANTHER" id="PTHR34371">
    <property type="entry name" value="OS01G0551000 PROTEIN"/>
    <property type="match status" value="1"/>
</dbReference>
<gene>
    <name evidence="1" type="ORF">V6N12_059257</name>
</gene>
<name>A0ABR2EUN2_9ROSI</name>
<accession>A0ABR2EUN2</accession>
<proteinExistence type="predicted"/>
<keyword evidence="2" id="KW-1185">Reference proteome</keyword>
<comment type="caution">
    <text evidence="1">The sequence shown here is derived from an EMBL/GenBank/DDBJ whole genome shotgun (WGS) entry which is preliminary data.</text>
</comment>
<evidence type="ECO:0000313" key="2">
    <source>
        <dbReference type="Proteomes" id="UP001472677"/>
    </source>
</evidence>
<dbReference type="EMBL" id="JBBPBM010000010">
    <property type="protein sequence ID" value="KAK8565702.1"/>
    <property type="molecule type" value="Genomic_DNA"/>
</dbReference>